<dbReference type="OrthoDB" id="9811743at2"/>
<accession>A0A2P2D9K9</accession>
<dbReference type="AlphaFoldDB" id="A0A2P2D9K9"/>
<evidence type="ECO:0000259" key="1">
    <source>
        <dbReference type="Pfam" id="PF01370"/>
    </source>
</evidence>
<protein>
    <submittedName>
        <fullName evidence="2">Nucleoside-diphosphate sugar epimerase</fullName>
    </submittedName>
</protein>
<name>A0A2P2D9K9_9LEPT</name>
<feature type="domain" description="NAD-dependent epimerase/dehydratase" evidence="1">
    <location>
        <begin position="4"/>
        <end position="242"/>
    </location>
</feature>
<dbReference type="EMBL" id="BFAZ01000003">
    <property type="protein sequence ID" value="GBF41331.1"/>
    <property type="molecule type" value="Genomic_DNA"/>
</dbReference>
<reference evidence="3" key="1">
    <citation type="journal article" date="2019" name="Microbiol. Immunol.">
        <title>Molecular and phenotypic characterization of Leptospira johnsonii sp. nov., Leptospira ellinghausenii sp. nov. and Leptospira ryugenii sp. nov. isolated from soil and water in Japan.</title>
        <authorList>
            <person name="Masuzawa T."/>
            <person name="Saito M."/>
            <person name="Nakao R."/>
            <person name="Nikaido Y."/>
            <person name="Matsumoto M."/>
            <person name="Ogawa M."/>
            <person name="Yokoyama M."/>
            <person name="Hidaka Y."/>
            <person name="Tomita J."/>
            <person name="Sakakibara K."/>
            <person name="Suzuki K."/>
            <person name="Yasuda S."/>
            <person name="Sato H."/>
            <person name="Yamaguchi M."/>
            <person name="Yoshida S.I."/>
            <person name="Koizumi N."/>
            <person name="Kawamura Y."/>
        </authorList>
    </citation>
    <scope>NUCLEOTIDE SEQUENCE [LARGE SCALE GENOMIC DNA]</scope>
    <source>
        <strain evidence="3">E18</strain>
    </source>
</reference>
<comment type="caution">
    <text evidence="2">The sequence shown here is derived from an EMBL/GenBank/DDBJ whole genome shotgun (WGS) entry which is preliminary data.</text>
</comment>
<evidence type="ECO:0000313" key="2">
    <source>
        <dbReference type="EMBL" id="GBF41331.1"/>
    </source>
</evidence>
<evidence type="ECO:0000313" key="3">
    <source>
        <dbReference type="Proteomes" id="UP000245206"/>
    </source>
</evidence>
<dbReference type="Proteomes" id="UP000245206">
    <property type="component" value="Unassembled WGS sequence"/>
</dbReference>
<dbReference type="PANTHER" id="PTHR43245">
    <property type="entry name" value="BIFUNCTIONAL POLYMYXIN RESISTANCE PROTEIN ARNA"/>
    <property type="match status" value="1"/>
</dbReference>
<dbReference type="CDD" id="cd08946">
    <property type="entry name" value="SDR_e"/>
    <property type="match status" value="1"/>
</dbReference>
<sequence length="331" mass="37550">MKNILLIGGAGYVGSVITDFLLRNGYKVTCFDGFLYENQRTVIPYILNENYKFIFGDLCDEDAVKKALVGIDSVVLLAGLVGDPITKKYPDLSKKINDDGILNLFKVMNGRGIERLIFISTCSNYGLIQNNELADENFELSPLSLYAKAKVAAEKELLSEKNNFDFSTVVLRFATAFGLSPRMRFDLTVSEFTKDLILGKELLVYDAHTWRPYCHVKDFARLIDIVLKSPKEKTHKEVFNAGGEINNFTKQGILDIILKYLPNSKVSFKEHGTDPRNYKVNFSKVKSVLGFEPKYTVEDGVKELIEAFQLNLFKNLEQDINFHGNYTINYP</sequence>
<dbReference type="Pfam" id="PF01370">
    <property type="entry name" value="Epimerase"/>
    <property type="match status" value="1"/>
</dbReference>
<dbReference type="InterPro" id="IPR036291">
    <property type="entry name" value="NAD(P)-bd_dom_sf"/>
</dbReference>
<dbReference type="InterPro" id="IPR050177">
    <property type="entry name" value="Lipid_A_modif_metabolic_enz"/>
</dbReference>
<gene>
    <name evidence="2" type="ORF">LPTSP2_06030</name>
</gene>
<proteinExistence type="predicted"/>
<organism evidence="2 3">
    <name type="scientific">Leptospira ellinghausenii</name>
    <dbReference type="NCBI Taxonomy" id="1917822"/>
    <lineage>
        <taxon>Bacteria</taxon>
        <taxon>Pseudomonadati</taxon>
        <taxon>Spirochaetota</taxon>
        <taxon>Spirochaetia</taxon>
        <taxon>Leptospirales</taxon>
        <taxon>Leptospiraceae</taxon>
        <taxon>Leptospira</taxon>
    </lineage>
</organism>
<dbReference type="SUPFAM" id="SSF51735">
    <property type="entry name" value="NAD(P)-binding Rossmann-fold domains"/>
    <property type="match status" value="1"/>
</dbReference>
<dbReference type="RefSeq" id="WP_108958678.1">
    <property type="nucleotide sequence ID" value="NZ_BFAZ01000003.1"/>
</dbReference>
<dbReference type="InterPro" id="IPR001509">
    <property type="entry name" value="Epimerase_deHydtase"/>
</dbReference>
<dbReference type="PANTHER" id="PTHR43245:SF23">
    <property type="entry name" value="NAD(P)-BINDING DOMAIN-CONTAINING PROTEIN"/>
    <property type="match status" value="1"/>
</dbReference>
<dbReference type="Gene3D" id="3.40.50.720">
    <property type="entry name" value="NAD(P)-binding Rossmann-like Domain"/>
    <property type="match status" value="1"/>
</dbReference>
<keyword evidence="3" id="KW-1185">Reference proteome</keyword>